<keyword evidence="6" id="KW-0066">ATP synthesis</keyword>
<protein>
    <submittedName>
        <fullName evidence="9">H(+)-transporting ATPase subunit 8</fullName>
    </submittedName>
</protein>
<organism evidence="9">
    <name type="scientific">Vermamoeba vermiformis</name>
    <name type="common">Amoeba</name>
    <name type="synonym">Hartmannella vermiformis</name>
    <dbReference type="NCBI Taxonomy" id="5778"/>
    <lineage>
        <taxon>Eukaryota</taxon>
        <taxon>Amoebozoa</taxon>
        <taxon>Tubulinea</taxon>
        <taxon>Echinamoebida</taxon>
        <taxon>Vermamoeba</taxon>
    </lineage>
</organism>
<dbReference type="Pfam" id="PF02326">
    <property type="entry name" value="YMF19"/>
    <property type="match status" value="1"/>
</dbReference>
<keyword evidence="2 7" id="KW-0812">Transmembrane</keyword>
<comment type="subcellular location">
    <subcellularLocation>
        <location evidence="1">Mitochondrion membrane</location>
    </subcellularLocation>
</comment>
<keyword evidence="5 7" id="KW-0472">Membrane</keyword>
<reference evidence="9" key="1">
    <citation type="journal article" date="2015" name="J. Eukaryot. Microbiol.">
        <title>Uncovering Cryptic Diversity in Two Amoebozoan Species Using Complete Mitochondrial Genome Sequences.</title>
        <authorList>
            <person name="Fucikova K."/>
            <person name="Lahr D.J."/>
        </authorList>
    </citation>
    <scope>NUCLEOTIDE SEQUENCE</scope>
    <source>
        <strain evidence="9">BCP-EM3VF21-2</strain>
    </source>
</reference>
<accession>A0A0K1HPF4</accession>
<evidence type="ECO:0000256" key="2">
    <source>
        <dbReference type="ARBA" id="ARBA00022692"/>
    </source>
</evidence>
<evidence type="ECO:0000256" key="3">
    <source>
        <dbReference type="ARBA" id="ARBA00022989"/>
    </source>
</evidence>
<evidence type="ECO:0000259" key="8">
    <source>
        <dbReference type="Pfam" id="PF02326"/>
    </source>
</evidence>
<evidence type="ECO:0000256" key="1">
    <source>
        <dbReference type="ARBA" id="ARBA00004325"/>
    </source>
</evidence>
<dbReference type="InterPro" id="IPR003319">
    <property type="entry name" value="YMF19-like_N"/>
</dbReference>
<evidence type="ECO:0000256" key="7">
    <source>
        <dbReference type="SAM" id="Phobius"/>
    </source>
</evidence>
<keyword evidence="3 7" id="KW-1133">Transmembrane helix</keyword>
<proteinExistence type="predicted"/>
<evidence type="ECO:0000256" key="4">
    <source>
        <dbReference type="ARBA" id="ARBA00023128"/>
    </source>
</evidence>
<dbReference type="GO" id="GO:0006754">
    <property type="term" value="P:ATP biosynthetic process"/>
    <property type="evidence" value="ECO:0007669"/>
    <property type="project" value="UniProtKB-KW"/>
</dbReference>
<gene>
    <name evidence="9" type="primary">atp8</name>
    <name evidence="9" type="ORF">AB846_20</name>
</gene>
<geneLocation type="mitochondrion" evidence="9"/>
<feature type="transmembrane region" description="Helical" evidence="7">
    <location>
        <begin position="12"/>
        <end position="37"/>
    </location>
</feature>
<name>A0A0K1HPF4_VERVE</name>
<evidence type="ECO:0000256" key="6">
    <source>
        <dbReference type="ARBA" id="ARBA00023310"/>
    </source>
</evidence>
<evidence type="ECO:0000313" key="9">
    <source>
        <dbReference type="EMBL" id="AKT93949.1"/>
    </source>
</evidence>
<dbReference type="EMBL" id="KT185627">
    <property type="protein sequence ID" value="AKT93949.1"/>
    <property type="molecule type" value="Genomic_DNA"/>
</dbReference>
<dbReference type="AlphaFoldDB" id="A0A0K1HPF4"/>
<evidence type="ECO:0000256" key="5">
    <source>
        <dbReference type="ARBA" id="ARBA00023136"/>
    </source>
</evidence>
<sequence length="153" mass="19100">MPHLDYLTYLSQIFWFLLFFWVAYFLFFFVFFPKLYYSFRIRKLKFDFLFDKYISSEYKINFYSFFFKDYSEKFTLVIYSFLKDLKTRYNVSLNSTYRKFKLLSFFLNIYVTEVLYLYWSKGVSLNFSSFLNATFFYDKKKFLALTKLNSFIK</sequence>
<feature type="domain" description="ATP synthase YMF19-like N-terminal" evidence="8">
    <location>
        <begin position="2"/>
        <end position="58"/>
    </location>
</feature>
<dbReference type="GO" id="GO:0031966">
    <property type="term" value="C:mitochondrial membrane"/>
    <property type="evidence" value="ECO:0007669"/>
    <property type="project" value="UniProtKB-SubCell"/>
</dbReference>
<keyword evidence="4 9" id="KW-0496">Mitochondrion</keyword>
<feature type="transmembrane region" description="Helical" evidence="7">
    <location>
        <begin position="102"/>
        <end position="119"/>
    </location>
</feature>